<dbReference type="InterPro" id="IPR007268">
    <property type="entry name" value="Rad9/Ddc1"/>
</dbReference>
<evidence type="ECO:0000313" key="12">
    <source>
        <dbReference type="EMBL" id="KAJ1966087.1"/>
    </source>
</evidence>
<dbReference type="SUPFAM" id="SSF55979">
    <property type="entry name" value="DNA clamp"/>
    <property type="match status" value="1"/>
</dbReference>
<proteinExistence type="predicted"/>
<dbReference type="OrthoDB" id="60092at2759"/>
<dbReference type="GO" id="GO:0000076">
    <property type="term" value="P:DNA replication checkpoint signaling"/>
    <property type="evidence" value="ECO:0007669"/>
    <property type="project" value="TreeGrafter"/>
</dbReference>
<comment type="caution">
    <text evidence="12">The sequence shown here is derived from an EMBL/GenBank/DDBJ whole genome shotgun (WGS) entry which is preliminary data.</text>
</comment>
<feature type="region of interest" description="Disordered" evidence="11">
    <location>
        <begin position="294"/>
        <end position="421"/>
    </location>
</feature>
<keyword evidence="4" id="KW-0227">DNA damage</keyword>
<keyword evidence="3" id="KW-0540">Nuclease</keyword>
<comment type="subcellular location">
    <subcellularLocation>
        <location evidence="1">Nucleus</location>
    </subcellularLocation>
</comment>
<evidence type="ECO:0000256" key="10">
    <source>
        <dbReference type="ARBA" id="ARBA00079896"/>
    </source>
</evidence>
<evidence type="ECO:0000256" key="2">
    <source>
        <dbReference type="ARBA" id="ARBA00022553"/>
    </source>
</evidence>
<dbReference type="GO" id="GO:0004527">
    <property type="term" value="F:exonuclease activity"/>
    <property type="evidence" value="ECO:0007669"/>
    <property type="project" value="UniProtKB-KW"/>
</dbReference>
<dbReference type="PANTHER" id="PTHR15237">
    <property type="entry name" value="DNA REPAIR PROTEIN RAD9"/>
    <property type="match status" value="1"/>
</dbReference>
<dbReference type="EMBL" id="JANBPY010000541">
    <property type="protein sequence ID" value="KAJ1966087.1"/>
    <property type="molecule type" value="Genomic_DNA"/>
</dbReference>
<organism evidence="12 13">
    <name type="scientific">Dispira parvispora</name>
    <dbReference type="NCBI Taxonomy" id="1520584"/>
    <lineage>
        <taxon>Eukaryota</taxon>
        <taxon>Fungi</taxon>
        <taxon>Fungi incertae sedis</taxon>
        <taxon>Zoopagomycota</taxon>
        <taxon>Kickxellomycotina</taxon>
        <taxon>Dimargaritomycetes</taxon>
        <taxon>Dimargaritales</taxon>
        <taxon>Dimargaritaceae</taxon>
        <taxon>Dispira</taxon>
    </lineage>
</organism>
<dbReference type="PANTHER" id="PTHR15237:SF0">
    <property type="entry name" value="CELL CYCLE CHECKPOINT CONTROL PROTEIN"/>
    <property type="match status" value="1"/>
</dbReference>
<evidence type="ECO:0000256" key="4">
    <source>
        <dbReference type="ARBA" id="ARBA00022763"/>
    </source>
</evidence>
<evidence type="ECO:0000313" key="13">
    <source>
        <dbReference type="Proteomes" id="UP001150925"/>
    </source>
</evidence>
<keyword evidence="5" id="KW-0378">Hydrolase</keyword>
<dbReference type="GO" id="GO:0006281">
    <property type="term" value="P:DNA repair"/>
    <property type="evidence" value="ECO:0007669"/>
    <property type="project" value="TreeGrafter"/>
</dbReference>
<feature type="region of interest" description="Disordered" evidence="11">
    <location>
        <begin position="498"/>
        <end position="543"/>
    </location>
</feature>
<evidence type="ECO:0000256" key="3">
    <source>
        <dbReference type="ARBA" id="ARBA00022722"/>
    </source>
</evidence>
<dbReference type="Gene3D" id="3.70.10.10">
    <property type="match status" value="1"/>
</dbReference>
<evidence type="ECO:0000256" key="9">
    <source>
        <dbReference type="ARBA" id="ARBA00069752"/>
    </source>
</evidence>
<dbReference type="Pfam" id="PF04139">
    <property type="entry name" value="Rad9"/>
    <property type="match status" value="1"/>
</dbReference>
<evidence type="ECO:0000256" key="7">
    <source>
        <dbReference type="ARBA" id="ARBA00023242"/>
    </source>
</evidence>
<dbReference type="GO" id="GO:0071479">
    <property type="term" value="P:cellular response to ionizing radiation"/>
    <property type="evidence" value="ECO:0007669"/>
    <property type="project" value="TreeGrafter"/>
</dbReference>
<name>A0A9W8AQ85_9FUNG</name>
<keyword evidence="2" id="KW-0597">Phosphoprotein</keyword>
<dbReference type="Proteomes" id="UP001150925">
    <property type="component" value="Unassembled WGS sequence"/>
</dbReference>
<protein>
    <recommendedName>
        <fullName evidence="9">Cell cycle checkpoint control protein RAD9A</fullName>
    </recommendedName>
    <alternativeName>
        <fullName evidence="10">DNA repair exonuclease rad9 homolog A</fullName>
    </alternativeName>
</protein>
<dbReference type="FunFam" id="3.70.10.10:FF:000005">
    <property type="entry name" value="Cell cycle checkpoint control protein"/>
    <property type="match status" value="1"/>
</dbReference>
<evidence type="ECO:0000256" key="8">
    <source>
        <dbReference type="ARBA" id="ARBA00059283"/>
    </source>
</evidence>
<keyword evidence="7" id="KW-0539">Nucleus</keyword>
<accession>A0A9W8AQ85</accession>
<evidence type="ECO:0000256" key="5">
    <source>
        <dbReference type="ARBA" id="ARBA00022801"/>
    </source>
</evidence>
<dbReference type="GO" id="GO:0031573">
    <property type="term" value="P:mitotic intra-S DNA damage checkpoint signaling"/>
    <property type="evidence" value="ECO:0007669"/>
    <property type="project" value="TreeGrafter"/>
</dbReference>
<comment type="function">
    <text evidence="8">Component of the 9-1-1 cell-cycle checkpoint response complex that plays a major role in DNA repair. The 9-1-1 complex is recruited to DNA lesion upon damage by the RAD17-replication factor C (RFC) clamp loader complex. Acts then as a sliding clamp platform on DNA for several proteins involved in long-patch base excision repair (LP-BER). The 9-1-1 complex stimulates DNA polymerase beta (POLB) activity by increasing its affinity for the 3'-OH end of the primer-template and stabilizes POLB to those sites where LP-BER proceeds; endonuclease FEN1 cleavage activity on substrates with double, nick, or gap flaps of distinct sequences and lengths; and DNA ligase I (LIG1) on long-patch base excision repair substrates. The 9-1-1 complex is necessary for the recruitment of RHNO1 to sites of double-stranded breaks (DSB) occurring during the S phase. RAD9A possesses 3'-&gt;5' double stranded DNA exonuclease activity.</text>
</comment>
<dbReference type="GO" id="GO:0030896">
    <property type="term" value="C:checkpoint clamp complex"/>
    <property type="evidence" value="ECO:0007669"/>
    <property type="project" value="InterPro"/>
</dbReference>
<feature type="compositionally biased region" description="Low complexity" evidence="11">
    <location>
        <begin position="347"/>
        <end position="357"/>
    </location>
</feature>
<dbReference type="AlphaFoldDB" id="A0A9W8AQ85"/>
<feature type="compositionally biased region" description="Basic and acidic residues" evidence="11">
    <location>
        <begin position="386"/>
        <end position="397"/>
    </location>
</feature>
<keyword evidence="6" id="KW-0269">Exonuclease</keyword>
<evidence type="ECO:0000256" key="6">
    <source>
        <dbReference type="ARBA" id="ARBA00022839"/>
    </source>
</evidence>
<evidence type="ECO:0000256" key="11">
    <source>
        <dbReference type="SAM" id="MobiDB-lite"/>
    </source>
</evidence>
<reference evidence="12" key="1">
    <citation type="submission" date="2022-07" db="EMBL/GenBank/DDBJ databases">
        <title>Phylogenomic reconstructions and comparative analyses of Kickxellomycotina fungi.</title>
        <authorList>
            <person name="Reynolds N.K."/>
            <person name="Stajich J.E."/>
            <person name="Barry K."/>
            <person name="Grigoriev I.V."/>
            <person name="Crous P."/>
            <person name="Smith M.E."/>
        </authorList>
    </citation>
    <scope>NUCLEOTIDE SEQUENCE</scope>
    <source>
        <strain evidence="12">RSA 1196</strain>
    </source>
</reference>
<gene>
    <name evidence="12" type="ORF">IWQ62_002510</name>
</gene>
<sequence length="543" mass="58787">MEATLPASALRPWGKLMQCLAKIGEQVTLEATPSKLHLSTVNASSSAFVLCCFSRPYFESFTFTPDAASLTPEATRCRVLTKSLVSVFRSKQNGDKTVETCKLTLEGTAAEQDPVLAPCRLSVRMGCKHGVAKHYRIFYEPCEALYAVYSKDQCPNRWLVSPKLMGEWISHFNTKLDEITIICSPESVVIQSFAEGGFAAIAEGTSARDAIKQSLQTQLQVDVEDFDVYEVRHHAELTFNFKEFRALLGFAEQLNLPLMTYFDVPGKPVLFSLQSTDHMSVDLVLATLTETMSLSTGTPTQRSLGTNIYHSHRNSPVESNESTTSQGAGPLPPTPVIRRLPKDMVGSPSLVSSTSASSRDDSGTPLSTHALRPDSGFTPHTPLGSERNRNPLSDPRRSVHVSSFSTAGGPPPTTASEQPTPSTVILRTHRSARPPLLFPHSSDLTSTEALISTPDSAPMAGDAQSPVAPVACSSYVSNPADTLPPSVNPHHIRSRLFEIPSGLSCPPARDENGATTPPGQPMEEDEEELDATPPPSENIQSLF</sequence>
<keyword evidence="13" id="KW-1185">Reference proteome</keyword>
<feature type="compositionally biased region" description="Polar residues" evidence="11">
    <location>
        <begin position="294"/>
        <end position="327"/>
    </location>
</feature>
<dbReference type="InterPro" id="IPR046938">
    <property type="entry name" value="DNA_clamp_sf"/>
</dbReference>
<evidence type="ECO:0000256" key="1">
    <source>
        <dbReference type="ARBA" id="ARBA00004123"/>
    </source>
</evidence>